<proteinExistence type="predicted"/>
<keyword evidence="1" id="KW-0808">Transferase</keyword>
<comment type="caution">
    <text evidence="1">The sequence shown here is derived from an EMBL/GenBank/DDBJ whole genome shotgun (WGS) entry which is preliminary data.</text>
</comment>
<evidence type="ECO:0000313" key="1">
    <source>
        <dbReference type="EMBL" id="KAH7688399.1"/>
    </source>
</evidence>
<name>A0ACB7WKG9_DIOAL</name>
<reference evidence="2" key="1">
    <citation type="journal article" date="2022" name="Nat. Commun.">
        <title>Chromosome evolution and the genetic basis of agronomically important traits in greater yam.</title>
        <authorList>
            <person name="Bredeson J.V."/>
            <person name="Lyons J.B."/>
            <person name="Oniyinde I.O."/>
            <person name="Okereke N.R."/>
            <person name="Kolade O."/>
            <person name="Nnabue I."/>
            <person name="Nwadili C.O."/>
            <person name="Hribova E."/>
            <person name="Parker M."/>
            <person name="Nwogha J."/>
            <person name="Shu S."/>
            <person name="Carlson J."/>
            <person name="Kariba R."/>
            <person name="Muthemba S."/>
            <person name="Knop K."/>
            <person name="Barton G.J."/>
            <person name="Sherwood A.V."/>
            <person name="Lopez-Montes A."/>
            <person name="Asiedu R."/>
            <person name="Jamnadass R."/>
            <person name="Muchugi A."/>
            <person name="Goodstein D."/>
            <person name="Egesi C.N."/>
            <person name="Featherston J."/>
            <person name="Asfaw A."/>
            <person name="Simpson G.G."/>
            <person name="Dolezel J."/>
            <person name="Hendre P.S."/>
            <person name="Van Deynze A."/>
            <person name="Kumar P.L."/>
            <person name="Obidiegwu J.E."/>
            <person name="Bhattacharjee R."/>
            <person name="Rokhsar D.S."/>
        </authorList>
    </citation>
    <scope>NUCLEOTIDE SEQUENCE [LARGE SCALE GENOMIC DNA]</scope>
    <source>
        <strain evidence="2">cv. TDa95/00328</strain>
    </source>
</reference>
<protein>
    <submittedName>
        <fullName evidence="1">Non-specific serine/threonine protein kinase protein</fullName>
        <ecNumber evidence="1">2.7.11.1</ecNumber>
    </submittedName>
</protein>
<accession>A0ACB7WKG9</accession>
<sequence length="78" mass="9086">MLYNNGYTAFLPIDCFQHLVPLERLEYLYISLNYFGGKTLESLAALRSLRGLALRFNGMESDFFISELSRLNNLKCWI</sequence>
<keyword evidence="2" id="KW-1185">Reference proteome</keyword>
<keyword evidence="1" id="KW-0723">Serine/threonine-protein kinase</keyword>
<gene>
    <name evidence="1" type="ORF">IHE45_03G031400</name>
</gene>
<evidence type="ECO:0000313" key="2">
    <source>
        <dbReference type="Proteomes" id="UP000827976"/>
    </source>
</evidence>
<dbReference type="Proteomes" id="UP000827976">
    <property type="component" value="Chromosome 3"/>
</dbReference>
<dbReference type="EC" id="2.7.11.1" evidence="1"/>
<keyword evidence="1" id="KW-0418">Kinase</keyword>
<dbReference type="EMBL" id="CM037013">
    <property type="protein sequence ID" value="KAH7688399.1"/>
    <property type="molecule type" value="Genomic_DNA"/>
</dbReference>
<organism evidence="1 2">
    <name type="scientific">Dioscorea alata</name>
    <name type="common">Purple yam</name>
    <dbReference type="NCBI Taxonomy" id="55571"/>
    <lineage>
        <taxon>Eukaryota</taxon>
        <taxon>Viridiplantae</taxon>
        <taxon>Streptophyta</taxon>
        <taxon>Embryophyta</taxon>
        <taxon>Tracheophyta</taxon>
        <taxon>Spermatophyta</taxon>
        <taxon>Magnoliopsida</taxon>
        <taxon>Liliopsida</taxon>
        <taxon>Dioscoreales</taxon>
        <taxon>Dioscoreaceae</taxon>
        <taxon>Dioscorea</taxon>
    </lineage>
</organism>